<dbReference type="Gene3D" id="3.40.50.2300">
    <property type="match status" value="1"/>
</dbReference>
<evidence type="ECO:0000313" key="9">
    <source>
        <dbReference type="Proteomes" id="UP000051084"/>
    </source>
</evidence>
<dbReference type="InterPro" id="IPR001789">
    <property type="entry name" value="Sig_transdc_resp-reg_receiver"/>
</dbReference>
<protein>
    <submittedName>
        <fullName evidence="8">Two component transcriptional regulator, LytTR family</fullName>
    </submittedName>
</protein>
<dbReference type="PATRIC" id="fig|1423742.4.peg.1172"/>
<dbReference type="Gene3D" id="2.40.50.1020">
    <property type="entry name" value="LytTr DNA-binding domain"/>
    <property type="match status" value="1"/>
</dbReference>
<dbReference type="InterPro" id="IPR046947">
    <property type="entry name" value="LytR-like"/>
</dbReference>
<feature type="modified residue" description="4-aspartylphosphate" evidence="5">
    <location>
        <position position="59"/>
    </location>
</feature>
<evidence type="ECO:0000256" key="4">
    <source>
        <dbReference type="ARBA" id="ARBA00037164"/>
    </source>
</evidence>
<dbReference type="AlphaFoldDB" id="A0A0R1UPD7"/>
<keyword evidence="2" id="KW-0902">Two-component regulatory system</keyword>
<dbReference type="Pfam" id="PF00072">
    <property type="entry name" value="Response_reg"/>
    <property type="match status" value="1"/>
</dbReference>
<evidence type="ECO:0000259" key="6">
    <source>
        <dbReference type="PROSITE" id="PS50110"/>
    </source>
</evidence>
<keyword evidence="1" id="KW-0963">Cytoplasm</keyword>
<dbReference type="SMART" id="SM00448">
    <property type="entry name" value="REC"/>
    <property type="match status" value="1"/>
</dbReference>
<keyword evidence="5" id="KW-0597">Phosphoprotein</keyword>
<organism evidence="8 9">
    <name type="scientific">Limosilactobacillus equigenerosi DSM 18793 = JCM 14505</name>
    <dbReference type="NCBI Taxonomy" id="1423742"/>
    <lineage>
        <taxon>Bacteria</taxon>
        <taxon>Bacillati</taxon>
        <taxon>Bacillota</taxon>
        <taxon>Bacilli</taxon>
        <taxon>Lactobacillales</taxon>
        <taxon>Lactobacillaceae</taxon>
        <taxon>Limosilactobacillus</taxon>
    </lineage>
</organism>
<gene>
    <name evidence="8" type="ORF">FC21_GL001129</name>
</gene>
<dbReference type="PANTHER" id="PTHR37299">
    <property type="entry name" value="TRANSCRIPTIONAL REGULATOR-RELATED"/>
    <property type="match status" value="1"/>
</dbReference>
<dbReference type="InterPro" id="IPR007492">
    <property type="entry name" value="LytTR_DNA-bd_dom"/>
</dbReference>
<dbReference type="GO" id="GO:0000156">
    <property type="term" value="F:phosphorelay response regulator activity"/>
    <property type="evidence" value="ECO:0007669"/>
    <property type="project" value="InterPro"/>
</dbReference>
<dbReference type="SUPFAM" id="SSF52172">
    <property type="entry name" value="CheY-like"/>
    <property type="match status" value="1"/>
</dbReference>
<sequence>MIILEDNKDQAKRIESLVNKQQMINRTPHAYDMEVALVTGNPKQLLDFLKEDDYLAILDVELGENQSNGIDVAEQIRKVASFAEIIFISAYQQYLPYTVSRRVEPFDYIDKGMEITKLRARLRDDIDEAYARYQASLASNNADKTYITYEIGHGSRRKIPLSELYYIESIKYASRRIRIVGKNIRIECHGELKSIQNNNLLQVSQSAIVNPMTIREFDQENRQIYFDINHKISLLVSYRRMRDLIKMLKK</sequence>
<dbReference type="PROSITE" id="PS50930">
    <property type="entry name" value="HTH_LYTTR"/>
    <property type="match status" value="1"/>
</dbReference>
<comment type="function">
    <text evidence="4">Required for high-level post-exponential phase expression of a series of secreted proteins.</text>
</comment>
<keyword evidence="9" id="KW-1185">Reference proteome</keyword>
<keyword evidence="3" id="KW-0010">Activator</keyword>
<evidence type="ECO:0000256" key="1">
    <source>
        <dbReference type="ARBA" id="ARBA00022490"/>
    </source>
</evidence>
<dbReference type="Pfam" id="PF04397">
    <property type="entry name" value="LytTR"/>
    <property type="match status" value="1"/>
</dbReference>
<name>A0A0R1UPD7_9LACO</name>
<feature type="domain" description="HTH LytTR-type" evidence="7">
    <location>
        <begin position="147"/>
        <end position="250"/>
    </location>
</feature>
<dbReference type="Proteomes" id="UP000051084">
    <property type="component" value="Unassembled WGS sequence"/>
</dbReference>
<dbReference type="InterPro" id="IPR011006">
    <property type="entry name" value="CheY-like_superfamily"/>
</dbReference>
<evidence type="ECO:0000259" key="7">
    <source>
        <dbReference type="PROSITE" id="PS50930"/>
    </source>
</evidence>
<reference evidence="8 9" key="1">
    <citation type="journal article" date="2015" name="Genome Announc.">
        <title>Expanding the biotechnology potential of lactobacilli through comparative genomics of 213 strains and associated genera.</title>
        <authorList>
            <person name="Sun Z."/>
            <person name="Harris H.M."/>
            <person name="McCann A."/>
            <person name="Guo C."/>
            <person name="Argimon S."/>
            <person name="Zhang W."/>
            <person name="Yang X."/>
            <person name="Jeffery I.B."/>
            <person name="Cooney J.C."/>
            <person name="Kagawa T.F."/>
            <person name="Liu W."/>
            <person name="Song Y."/>
            <person name="Salvetti E."/>
            <person name="Wrobel A."/>
            <person name="Rasinkangas P."/>
            <person name="Parkhill J."/>
            <person name="Rea M.C."/>
            <person name="O'Sullivan O."/>
            <person name="Ritari J."/>
            <person name="Douillard F.P."/>
            <person name="Paul Ross R."/>
            <person name="Yang R."/>
            <person name="Briner A.E."/>
            <person name="Felis G.E."/>
            <person name="de Vos W.M."/>
            <person name="Barrangou R."/>
            <person name="Klaenhammer T.R."/>
            <person name="Caufield P.W."/>
            <person name="Cui Y."/>
            <person name="Zhang H."/>
            <person name="O'Toole P.W."/>
        </authorList>
    </citation>
    <scope>NUCLEOTIDE SEQUENCE [LARGE SCALE GENOMIC DNA]</scope>
    <source>
        <strain evidence="8 9">DSM 18793</strain>
    </source>
</reference>
<dbReference type="EMBL" id="AZGC01000026">
    <property type="protein sequence ID" value="KRL95081.1"/>
    <property type="molecule type" value="Genomic_DNA"/>
</dbReference>
<accession>A0A0R1UPD7</accession>
<evidence type="ECO:0000313" key="8">
    <source>
        <dbReference type="EMBL" id="KRL95081.1"/>
    </source>
</evidence>
<evidence type="ECO:0000256" key="5">
    <source>
        <dbReference type="PROSITE-ProRule" id="PRU00169"/>
    </source>
</evidence>
<comment type="caution">
    <text evidence="8">The sequence shown here is derived from an EMBL/GenBank/DDBJ whole genome shotgun (WGS) entry which is preliminary data.</text>
</comment>
<proteinExistence type="predicted"/>
<evidence type="ECO:0000256" key="3">
    <source>
        <dbReference type="ARBA" id="ARBA00023159"/>
    </source>
</evidence>
<evidence type="ECO:0000256" key="2">
    <source>
        <dbReference type="ARBA" id="ARBA00023012"/>
    </source>
</evidence>
<dbReference type="GO" id="GO:0003677">
    <property type="term" value="F:DNA binding"/>
    <property type="evidence" value="ECO:0007669"/>
    <property type="project" value="InterPro"/>
</dbReference>
<dbReference type="SMART" id="SM00850">
    <property type="entry name" value="LytTR"/>
    <property type="match status" value="1"/>
</dbReference>
<dbReference type="PANTHER" id="PTHR37299:SF3">
    <property type="entry name" value="STAGE 0 SPORULATION PROTEIN A HOMOLOG"/>
    <property type="match status" value="1"/>
</dbReference>
<dbReference type="PROSITE" id="PS50110">
    <property type="entry name" value="RESPONSE_REGULATORY"/>
    <property type="match status" value="1"/>
</dbReference>
<dbReference type="STRING" id="417373.GCA_001570685_00118"/>
<feature type="domain" description="Response regulatory" evidence="6">
    <location>
        <begin position="1"/>
        <end position="126"/>
    </location>
</feature>